<proteinExistence type="predicted"/>
<dbReference type="Proteomes" id="UP000030663">
    <property type="component" value="Unassembled WGS sequence"/>
</dbReference>
<dbReference type="EMBL" id="KI979944">
    <property type="protein sequence ID" value="EXK75668.1"/>
    <property type="molecule type" value="Genomic_DNA"/>
</dbReference>
<gene>
    <name evidence="1" type="ORF">FOQG_19565</name>
</gene>
<dbReference type="HOGENOM" id="CLU_3406467_0_0_1"/>
<protein>
    <submittedName>
        <fullName evidence="1">Uncharacterized protein</fullName>
    </submittedName>
</protein>
<evidence type="ECO:0000313" key="1">
    <source>
        <dbReference type="EMBL" id="EXK75668.1"/>
    </source>
</evidence>
<keyword evidence="2" id="KW-1185">Reference proteome</keyword>
<accession>X0BA47</accession>
<evidence type="ECO:0000313" key="2">
    <source>
        <dbReference type="Proteomes" id="UP000030663"/>
    </source>
</evidence>
<sequence length="30" mass="3503">MAISCARSFTGATCTAQRIRKYDHRRECNR</sequence>
<organism evidence="1 2">
    <name type="scientific">Fusarium oxysporum f. sp. raphani 54005</name>
    <dbReference type="NCBI Taxonomy" id="1089458"/>
    <lineage>
        <taxon>Eukaryota</taxon>
        <taxon>Fungi</taxon>
        <taxon>Dikarya</taxon>
        <taxon>Ascomycota</taxon>
        <taxon>Pezizomycotina</taxon>
        <taxon>Sordariomycetes</taxon>
        <taxon>Hypocreomycetidae</taxon>
        <taxon>Hypocreales</taxon>
        <taxon>Nectriaceae</taxon>
        <taxon>Fusarium</taxon>
        <taxon>Fusarium oxysporum species complex</taxon>
    </lineage>
</organism>
<name>X0BA47_FUSOX</name>
<reference evidence="1 2" key="1">
    <citation type="submission" date="2011-11" db="EMBL/GenBank/DDBJ databases">
        <title>The Genome Sequence of Fusarium oxysporum PHW815.</title>
        <authorList>
            <consortium name="The Broad Institute Genome Sequencing Platform"/>
            <person name="Ma L.-J."/>
            <person name="Gale L.R."/>
            <person name="Schwartz D.C."/>
            <person name="Zhou S."/>
            <person name="Corby-Kistler H."/>
            <person name="Young S.K."/>
            <person name="Zeng Q."/>
            <person name="Gargeya S."/>
            <person name="Fitzgerald M."/>
            <person name="Haas B."/>
            <person name="Abouelleil A."/>
            <person name="Alvarado L."/>
            <person name="Arachchi H.M."/>
            <person name="Berlin A."/>
            <person name="Brown A."/>
            <person name="Chapman S.B."/>
            <person name="Chen Z."/>
            <person name="Dunbar C."/>
            <person name="Freedman E."/>
            <person name="Gearin G."/>
            <person name="Goldberg J."/>
            <person name="Griggs A."/>
            <person name="Gujja S."/>
            <person name="Heiman D."/>
            <person name="Howarth C."/>
            <person name="Larson L."/>
            <person name="Lui A."/>
            <person name="MacDonald P.J.P."/>
            <person name="Montmayeur A."/>
            <person name="Murphy C."/>
            <person name="Neiman D."/>
            <person name="Pearson M."/>
            <person name="Priest M."/>
            <person name="Roberts A."/>
            <person name="Saif S."/>
            <person name="Shea T."/>
            <person name="Shenoy N."/>
            <person name="Sisk P."/>
            <person name="Stolte C."/>
            <person name="Sykes S."/>
            <person name="Wortman J."/>
            <person name="Nusbaum C."/>
            <person name="Birren B."/>
        </authorList>
    </citation>
    <scope>NUCLEOTIDE SEQUENCE [LARGE SCALE GENOMIC DNA]</scope>
    <source>
        <strain evidence="1 2">54005</strain>
    </source>
</reference>
<dbReference type="AlphaFoldDB" id="X0BA47"/>